<feature type="signal peptide" evidence="1">
    <location>
        <begin position="1"/>
        <end position="24"/>
    </location>
</feature>
<keyword evidence="1" id="KW-0732">Signal</keyword>
<dbReference type="AlphaFoldDB" id="A0AAD3H893"/>
<proteinExistence type="predicted"/>
<protein>
    <submittedName>
        <fullName evidence="2">Uncharacterized protein</fullName>
    </submittedName>
</protein>
<evidence type="ECO:0000256" key="1">
    <source>
        <dbReference type="SAM" id="SignalP"/>
    </source>
</evidence>
<evidence type="ECO:0000313" key="2">
    <source>
        <dbReference type="EMBL" id="GFH53866.1"/>
    </source>
</evidence>
<gene>
    <name evidence="2" type="ORF">CTEN210_10342</name>
</gene>
<dbReference type="Proteomes" id="UP001054902">
    <property type="component" value="Unassembled WGS sequence"/>
</dbReference>
<sequence length="333" mass="37471">MITINSSTVVLLVLSSLHIGTTRAFSFHKPTSSESTHSSLFQSATSTSFTSSEQGTTSSEKFYEVLKSYGRDIDAEPVQDVLKDLKQVYSNAGIDARISTSPDYDGDWFMETHPTFPDLQGRNKDGDALYTMGRLTYNMIQPSNVLCSVQKITQHIHKLSDDPTHVNSQDGSVILPELIPKRLREELEVDASELRSYRTDVHFTVESSGVQGVLQMDGYTIPNPTVENRYSIWFTGGRCYALNGKDKDARQKWRDVFGTELKLKKREKFQLWMAKLMMGAQPSSGMLEDDSLQYVMKKPIGGHNVAYQQVLYLDDETRITEGNRGTVVVVSRI</sequence>
<evidence type="ECO:0000313" key="3">
    <source>
        <dbReference type="Proteomes" id="UP001054902"/>
    </source>
</evidence>
<feature type="chain" id="PRO_5042143207" evidence="1">
    <location>
        <begin position="25"/>
        <end position="333"/>
    </location>
</feature>
<dbReference type="EMBL" id="BLLK01000047">
    <property type="protein sequence ID" value="GFH53866.1"/>
    <property type="molecule type" value="Genomic_DNA"/>
</dbReference>
<comment type="caution">
    <text evidence="2">The sequence shown here is derived from an EMBL/GenBank/DDBJ whole genome shotgun (WGS) entry which is preliminary data.</text>
</comment>
<organism evidence="2 3">
    <name type="scientific">Chaetoceros tenuissimus</name>
    <dbReference type="NCBI Taxonomy" id="426638"/>
    <lineage>
        <taxon>Eukaryota</taxon>
        <taxon>Sar</taxon>
        <taxon>Stramenopiles</taxon>
        <taxon>Ochrophyta</taxon>
        <taxon>Bacillariophyta</taxon>
        <taxon>Coscinodiscophyceae</taxon>
        <taxon>Chaetocerotophycidae</taxon>
        <taxon>Chaetocerotales</taxon>
        <taxon>Chaetocerotaceae</taxon>
        <taxon>Chaetoceros</taxon>
    </lineage>
</organism>
<keyword evidence="3" id="KW-1185">Reference proteome</keyword>
<accession>A0AAD3H893</accession>
<name>A0AAD3H893_9STRA</name>
<reference evidence="2 3" key="1">
    <citation type="journal article" date="2021" name="Sci. Rep.">
        <title>The genome of the diatom Chaetoceros tenuissimus carries an ancient integrated fragment of an extant virus.</title>
        <authorList>
            <person name="Hongo Y."/>
            <person name="Kimura K."/>
            <person name="Takaki Y."/>
            <person name="Yoshida Y."/>
            <person name="Baba S."/>
            <person name="Kobayashi G."/>
            <person name="Nagasaki K."/>
            <person name="Hano T."/>
            <person name="Tomaru Y."/>
        </authorList>
    </citation>
    <scope>NUCLEOTIDE SEQUENCE [LARGE SCALE GENOMIC DNA]</scope>
    <source>
        <strain evidence="2 3">NIES-3715</strain>
    </source>
</reference>